<organism evidence="1 2">
    <name type="scientific">Arctium lappa</name>
    <name type="common">Greater burdock</name>
    <name type="synonym">Lappa major</name>
    <dbReference type="NCBI Taxonomy" id="4217"/>
    <lineage>
        <taxon>Eukaryota</taxon>
        <taxon>Viridiplantae</taxon>
        <taxon>Streptophyta</taxon>
        <taxon>Embryophyta</taxon>
        <taxon>Tracheophyta</taxon>
        <taxon>Spermatophyta</taxon>
        <taxon>Magnoliopsida</taxon>
        <taxon>eudicotyledons</taxon>
        <taxon>Gunneridae</taxon>
        <taxon>Pentapetalae</taxon>
        <taxon>asterids</taxon>
        <taxon>campanulids</taxon>
        <taxon>Asterales</taxon>
        <taxon>Asteraceae</taxon>
        <taxon>Carduoideae</taxon>
        <taxon>Cardueae</taxon>
        <taxon>Arctiinae</taxon>
        <taxon>Arctium</taxon>
    </lineage>
</organism>
<sequence>MLGEEDKKIQPSSPQPSLAAAEGDHRQIYSRSVSWAAGRSPVKSTSANSKSLWNSKERGCLPPLQPLSVSRPKAQEWPQAGSDDLGVWPNVVSTTLGVRSRLSALPLNLDKRSDVVAKNRDVLRQNRITHVLNCVGFVCPEYFKKVLVYKTRFGFKIARLRILRASILRLLMDFAIKGFESMGV</sequence>
<dbReference type="EMBL" id="CM042062">
    <property type="protein sequence ID" value="KAI3669327.1"/>
    <property type="molecule type" value="Genomic_DNA"/>
</dbReference>
<evidence type="ECO:0000313" key="1">
    <source>
        <dbReference type="EMBL" id="KAI3669327.1"/>
    </source>
</evidence>
<evidence type="ECO:0000313" key="2">
    <source>
        <dbReference type="Proteomes" id="UP001055879"/>
    </source>
</evidence>
<reference evidence="2" key="1">
    <citation type="journal article" date="2022" name="Mol. Ecol. Resour.">
        <title>The genomes of chicory, endive, great burdock and yacon provide insights into Asteraceae palaeo-polyploidization history and plant inulin production.</title>
        <authorList>
            <person name="Fan W."/>
            <person name="Wang S."/>
            <person name="Wang H."/>
            <person name="Wang A."/>
            <person name="Jiang F."/>
            <person name="Liu H."/>
            <person name="Zhao H."/>
            <person name="Xu D."/>
            <person name="Zhang Y."/>
        </authorList>
    </citation>
    <scope>NUCLEOTIDE SEQUENCE [LARGE SCALE GENOMIC DNA]</scope>
    <source>
        <strain evidence="2">cv. Niubang</strain>
    </source>
</reference>
<protein>
    <submittedName>
        <fullName evidence="1">Uncharacterized protein</fullName>
    </submittedName>
</protein>
<name>A0ACB8XMT6_ARCLA</name>
<comment type="caution">
    <text evidence="1">The sequence shown here is derived from an EMBL/GenBank/DDBJ whole genome shotgun (WGS) entry which is preliminary data.</text>
</comment>
<proteinExistence type="predicted"/>
<accession>A0ACB8XMT6</accession>
<dbReference type="Proteomes" id="UP001055879">
    <property type="component" value="Linkage Group LG16"/>
</dbReference>
<reference evidence="1 2" key="2">
    <citation type="journal article" date="2022" name="Mol. Ecol. Resour.">
        <title>The genomes of chicory, endive, great burdock and yacon provide insights into Asteraceae paleo-polyploidization history and plant inulin production.</title>
        <authorList>
            <person name="Fan W."/>
            <person name="Wang S."/>
            <person name="Wang H."/>
            <person name="Wang A."/>
            <person name="Jiang F."/>
            <person name="Liu H."/>
            <person name="Zhao H."/>
            <person name="Xu D."/>
            <person name="Zhang Y."/>
        </authorList>
    </citation>
    <scope>NUCLEOTIDE SEQUENCE [LARGE SCALE GENOMIC DNA]</scope>
    <source>
        <strain evidence="2">cv. Niubang</strain>
    </source>
</reference>
<gene>
    <name evidence="1" type="ORF">L6452_40559</name>
</gene>
<keyword evidence="2" id="KW-1185">Reference proteome</keyword>